<dbReference type="Gene3D" id="2.120.10.30">
    <property type="entry name" value="TolB, C-terminal domain"/>
    <property type="match status" value="1"/>
</dbReference>
<dbReference type="SUPFAM" id="SSF82171">
    <property type="entry name" value="DPP6 N-terminal domain-like"/>
    <property type="match status" value="1"/>
</dbReference>
<evidence type="ECO:0000313" key="2">
    <source>
        <dbReference type="Proteomes" id="UP001593833"/>
    </source>
</evidence>
<gene>
    <name evidence="1" type="ORF">ACFL6M_05650</name>
</gene>
<reference evidence="1 2" key="1">
    <citation type="submission" date="2024-09" db="EMBL/GenBank/DDBJ databases">
        <authorList>
            <person name="D'Angelo T."/>
        </authorList>
    </citation>
    <scope>NUCLEOTIDE SEQUENCE [LARGE SCALE GENOMIC DNA]</scope>
    <source>
        <strain evidence="1">SAG AM-320-E07</strain>
    </source>
</reference>
<evidence type="ECO:0000313" key="1">
    <source>
        <dbReference type="EMBL" id="MFC1573066.1"/>
    </source>
</evidence>
<keyword evidence="2" id="KW-1185">Reference proteome</keyword>
<dbReference type="InterPro" id="IPR011042">
    <property type="entry name" value="6-blade_b-propeller_TolB-like"/>
</dbReference>
<sequence>MYPFIAPDESYLVFNSRRPDAIIKSVLCVSFRNAQGGWGEPQLIDLGVEAGTPFVTRDGKFLFFTSGERGKSDIYWVSAEVIEELRPQ</sequence>
<dbReference type="Pfam" id="PF07676">
    <property type="entry name" value="PD40"/>
    <property type="match status" value="2"/>
</dbReference>
<comment type="caution">
    <text evidence="1">The sequence shown here is derived from an EMBL/GenBank/DDBJ whole genome shotgun (WGS) entry which is preliminary data.</text>
</comment>
<dbReference type="EMBL" id="JBHPKH010000069">
    <property type="protein sequence ID" value="MFC1573066.1"/>
    <property type="molecule type" value="Genomic_DNA"/>
</dbReference>
<dbReference type="Proteomes" id="UP001593833">
    <property type="component" value="Unassembled WGS sequence"/>
</dbReference>
<name>A0ABV6YL65_UNCEI</name>
<organism evidence="1 2">
    <name type="scientific">Eiseniibacteriota bacterium</name>
    <dbReference type="NCBI Taxonomy" id="2212470"/>
    <lineage>
        <taxon>Bacteria</taxon>
        <taxon>Candidatus Eiseniibacteriota</taxon>
    </lineage>
</organism>
<accession>A0ABV6YL65</accession>
<dbReference type="InterPro" id="IPR011659">
    <property type="entry name" value="WD40"/>
</dbReference>
<proteinExistence type="predicted"/>
<protein>
    <submittedName>
        <fullName evidence="1">TolB family protein</fullName>
    </submittedName>
</protein>